<evidence type="ECO:0000256" key="1">
    <source>
        <dbReference type="SAM" id="MobiDB-lite"/>
    </source>
</evidence>
<evidence type="ECO:0000313" key="2">
    <source>
        <dbReference type="EMBL" id="KAG5648504.1"/>
    </source>
</evidence>
<keyword evidence="3" id="KW-1185">Reference proteome</keyword>
<organism evidence="2 3">
    <name type="scientific">Asterophora parasitica</name>
    <dbReference type="NCBI Taxonomy" id="117018"/>
    <lineage>
        <taxon>Eukaryota</taxon>
        <taxon>Fungi</taxon>
        <taxon>Dikarya</taxon>
        <taxon>Basidiomycota</taxon>
        <taxon>Agaricomycotina</taxon>
        <taxon>Agaricomycetes</taxon>
        <taxon>Agaricomycetidae</taxon>
        <taxon>Agaricales</taxon>
        <taxon>Tricholomatineae</taxon>
        <taxon>Lyophyllaceae</taxon>
        <taxon>Asterophora</taxon>
    </lineage>
</organism>
<feature type="region of interest" description="Disordered" evidence="1">
    <location>
        <begin position="264"/>
        <end position="289"/>
    </location>
</feature>
<proteinExistence type="predicted"/>
<feature type="compositionally biased region" description="Basic and acidic residues" evidence="1">
    <location>
        <begin position="437"/>
        <end position="449"/>
    </location>
</feature>
<gene>
    <name evidence="2" type="ORF">DXG03_003115</name>
</gene>
<evidence type="ECO:0000313" key="3">
    <source>
        <dbReference type="Proteomes" id="UP000775547"/>
    </source>
</evidence>
<feature type="compositionally biased region" description="Polar residues" evidence="1">
    <location>
        <begin position="367"/>
        <end position="378"/>
    </location>
</feature>
<protein>
    <submittedName>
        <fullName evidence="2">Uncharacterized protein</fullName>
    </submittedName>
</protein>
<feature type="region of interest" description="Disordered" evidence="1">
    <location>
        <begin position="181"/>
        <end position="216"/>
    </location>
</feature>
<reference evidence="2" key="1">
    <citation type="submission" date="2020-07" db="EMBL/GenBank/DDBJ databases">
        <authorList>
            <person name="Nieuwenhuis M."/>
            <person name="Van De Peppel L.J.J."/>
        </authorList>
    </citation>
    <scope>NUCLEOTIDE SEQUENCE</scope>
    <source>
        <strain evidence="2">AP01</strain>
        <tissue evidence="2">Mycelium</tissue>
    </source>
</reference>
<dbReference type="AlphaFoldDB" id="A0A9P7GDE8"/>
<feature type="region of interest" description="Disordered" evidence="1">
    <location>
        <begin position="30"/>
        <end position="82"/>
    </location>
</feature>
<comment type="caution">
    <text evidence="2">The sequence shown here is derived from an EMBL/GenBank/DDBJ whole genome shotgun (WGS) entry which is preliminary data.</text>
</comment>
<feature type="compositionally biased region" description="Polar residues" evidence="1">
    <location>
        <begin position="182"/>
        <end position="195"/>
    </location>
</feature>
<feature type="compositionally biased region" description="Low complexity" evidence="1">
    <location>
        <begin position="50"/>
        <end position="64"/>
    </location>
</feature>
<dbReference type="OrthoDB" id="5599613at2759"/>
<dbReference type="Proteomes" id="UP000775547">
    <property type="component" value="Unassembled WGS sequence"/>
</dbReference>
<feature type="compositionally biased region" description="Polar residues" evidence="1">
    <location>
        <begin position="65"/>
        <end position="82"/>
    </location>
</feature>
<name>A0A9P7GDE8_9AGAR</name>
<feature type="region of interest" description="Disordered" evidence="1">
    <location>
        <begin position="367"/>
        <end position="455"/>
    </location>
</feature>
<reference evidence="2" key="2">
    <citation type="submission" date="2021-10" db="EMBL/GenBank/DDBJ databases">
        <title>Phylogenomics reveals ancestral predisposition of the termite-cultivated fungus Termitomyces towards a domesticated lifestyle.</title>
        <authorList>
            <person name="Auxier B."/>
            <person name="Grum-Grzhimaylo A."/>
            <person name="Cardenas M.E."/>
            <person name="Lodge J.D."/>
            <person name="Laessoe T."/>
            <person name="Pedersen O."/>
            <person name="Smith M.E."/>
            <person name="Kuyper T.W."/>
            <person name="Franco-Molano E.A."/>
            <person name="Baroni T.J."/>
            <person name="Aanen D.K."/>
        </authorList>
    </citation>
    <scope>NUCLEOTIDE SEQUENCE</scope>
    <source>
        <strain evidence="2">AP01</strain>
        <tissue evidence="2">Mycelium</tissue>
    </source>
</reference>
<feature type="compositionally biased region" description="Polar residues" evidence="1">
    <location>
        <begin position="412"/>
        <end position="425"/>
    </location>
</feature>
<sequence>MPKPHKKAPVVAARPLTDFFTRKSATLPASKLVSSQSENAKPFASPLAKSASNSSVLNFSGSSATKSTNTISDASSPATPRSRTFIDAVEIVSPGRSAKKGQYLMPPALVLRKCAKSPSVRSLSPLSPCPSPRSRSQRKAKFDSDSDQEPPALAVYVLRSPAPQTAPGATAMAAPAPLRATENLTQSRSSPNFNPTKRLRLSSPEPCSELAPTSQSDEVDMVPRTYPQRDPLYVKRSVDEWRHSAMATPKVVLDNDNVFMDKPAPARESLPHDEMSSLSPLPPSPKALNPTTKAEQIIAEIKARAYAATHQIRSETPVREFKDELSDSSDDDMLPESPIRAKVKRYATSLSMQCSFFMIAPSNVTGLSHQPLATSSRAPSGRYSLRNRDPSPSPSKSKHMSGPSSVSKRTRVASTCTPVTLTQAQKGKAKAFNPLDELLREKKRDDKRGKGSQALRQAEAVLASRDTIMIDVDDDDFANEAAAQKALNFRQLMDAKSSSPVAFGSLDSEDDLDDEDRKRLLGEENGKTIANILDSDRASKQREKESKTPLGIPLWQVDEAFPDLMDVDEVALPTLSNTKPNPVLFALQGAVKRKDIMQAALLVGSGVISSINLTENSCVIPYLCKLALSLDDTALSRSALQMLTHIWRTSIPPVPGITFACILSIFARLGAQSTALDAMGWPTSEIKSVPISSGARESVLYRLVALVTASAQSRRLSGQDTPDILMSMVLLANEPSSPPELQTDVMLAIDAVCGTIASGADISALEPTICTRLLKYMTTLQPVNKAYISALFGSGTGRTQRIARWIANGIIINAQTVTSAQYRELPPLLPLSVELMRKKPERGNVEYGKFEQHSNTNFVDMLFYVQILSVAATNIVGYTLEERAPPRPRFDAMDEMDLGVQDKPHLVLLKDALDVVHNKISDIRATHLDRSRTKAALKELALRIYYQRNPVAKSRGNISSYFSRTKPKPRPALRIPSGSS</sequence>
<accession>A0A9P7GDE8</accession>
<dbReference type="EMBL" id="JABCKV010000002">
    <property type="protein sequence ID" value="KAG5648504.1"/>
    <property type="molecule type" value="Genomic_DNA"/>
</dbReference>
<feature type="region of interest" description="Disordered" evidence="1">
    <location>
        <begin position="317"/>
        <end position="336"/>
    </location>
</feature>
<feature type="region of interest" description="Disordered" evidence="1">
    <location>
        <begin position="957"/>
        <end position="980"/>
    </location>
</feature>
<feature type="region of interest" description="Disordered" evidence="1">
    <location>
        <begin position="119"/>
        <end position="150"/>
    </location>
</feature>